<proteinExistence type="predicted"/>
<keyword evidence="10" id="KW-1133">Transmembrane helix</keyword>
<evidence type="ECO:0000256" key="9">
    <source>
        <dbReference type="SAM" id="MobiDB-lite"/>
    </source>
</evidence>
<keyword evidence="10" id="KW-0812">Transmembrane</keyword>
<dbReference type="SUPFAM" id="SSF56601">
    <property type="entry name" value="beta-lactamase/transpeptidase-like"/>
    <property type="match status" value="1"/>
</dbReference>
<dbReference type="GO" id="GO:0030288">
    <property type="term" value="C:outer membrane-bounded periplasmic space"/>
    <property type="evidence" value="ECO:0007669"/>
    <property type="project" value="TreeGrafter"/>
</dbReference>
<keyword evidence="2" id="KW-0645">Protease</keyword>
<feature type="transmembrane region" description="Helical" evidence="10">
    <location>
        <begin position="64"/>
        <end position="87"/>
    </location>
</feature>
<keyword evidence="3" id="KW-0328">Glycosyltransferase</keyword>
<dbReference type="InterPro" id="IPR001264">
    <property type="entry name" value="Glyco_trans_51"/>
</dbReference>
<evidence type="ECO:0000256" key="5">
    <source>
        <dbReference type="ARBA" id="ARBA00022801"/>
    </source>
</evidence>
<keyword evidence="14" id="KW-1185">Reference proteome</keyword>
<dbReference type="InterPro" id="IPR050396">
    <property type="entry name" value="Glycosyltr_51/Transpeptidase"/>
</dbReference>
<protein>
    <submittedName>
        <fullName evidence="13">Penicillin-binding protein 1A</fullName>
    </submittedName>
</protein>
<evidence type="ECO:0000256" key="3">
    <source>
        <dbReference type="ARBA" id="ARBA00022676"/>
    </source>
</evidence>
<dbReference type="GO" id="GO:0006508">
    <property type="term" value="P:proteolysis"/>
    <property type="evidence" value="ECO:0007669"/>
    <property type="project" value="UniProtKB-KW"/>
</dbReference>
<dbReference type="AlphaFoldDB" id="A0A919PT15"/>
<dbReference type="GO" id="GO:0009252">
    <property type="term" value="P:peptidoglycan biosynthetic process"/>
    <property type="evidence" value="ECO:0007669"/>
    <property type="project" value="TreeGrafter"/>
</dbReference>
<evidence type="ECO:0000256" key="4">
    <source>
        <dbReference type="ARBA" id="ARBA00022679"/>
    </source>
</evidence>
<dbReference type="InterPro" id="IPR036950">
    <property type="entry name" value="PBP_transglycosylase"/>
</dbReference>
<dbReference type="EMBL" id="BONQ01000090">
    <property type="protein sequence ID" value="GIG47915.1"/>
    <property type="molecule type" value="Genomic_DNA"/>
</dbReference>
<evidence type="ECO:0000256" key="6">
    <source>
        <dbReference type="ARBA" id="ARBA00023268"/>
    </source>
</evidence>
<dbReference type="InterPro" id="IPR023346">
    <property type="entry name" value="Lysozyme-like_dom_sf"/>
</dbReference>
<dbReference type="PANTHER" id="PTHR32282">
    <property type="entry name" value="BINDING PROTEIN TRANSPEPTIDASE, PUTATIVE-RELATED"/>
    <property type="match status" value="1"/>
</dbReference>
<sequence length="779" mass="81830">MDEDDQDRTPPKDITDSASGEPTEEPGPAPADLSATDDAVTAAAAGDVAHSTAVGARKRRRRKILLRSAAALVLIAALGLVGVTYYYDSVALPVDVAMQQATTIYYADGATPMARIGDTNRTVLPFDQIPLDVQHVVVAAQDETFYTNSGVDYSEAAGALWNQVTGGDTRGASTISQQYARQWAELEGASFGRKAREAVIATKLNEAYTKDQIMTMYLNIVYFGRGAYGIQAASLAYFGKPAKDLTMAEGVVLAGLIDNPEGTEGKGSPFDPTVDAKQARDRFDAIKRTVIKLNFVRSEDADQKLAYPAKVLTAAEARANSITVQAGLDKAEGLIVHHVLGEVAALTDPKTGALLYEGTGPEGKKHFDRIRNGGLKIVTTIDKTVQQIAVREGSRNAESNLDGQPGNLQAAIVAVEPGTGAVKAYYGGDSGNGGDFAGSYRDPVLGAGEDSCCGGHPAGASFQPYALATGLMAGYSTDSYWNGESPQEFPASGRGAQNPIRNAGENNAAAPFCRSGSAKWCTLDESTVLGINTPFFGLAEKVGPAKVIDTARAAGITEMWATVQGGGVRKVDLTQNKGSDVFPKFFNTDVAIGQYPVTVLDQAGGIATFAARGVAAKTHFLKEVWENGKKTYGEVINPKRIPGFTEPMADDLNAVLQGVPLHYGLKLKDGRPVAGATGAWQLTPGSADNAHAWMVGYTAYDPATKSNGLAVAVWVGNKAQEQKIVDKSGKAIIGGTLPGMIWRDFLGDAVIALKTPIVTFPAKQGTGDKTVGTGVSPGP</sequence>
<dbReference type="SUPFAM" id="SSF53955">
    <property type="entry name" value="Lysozyme-like"/>
    <property type="match status" value="1"/>
</dbReference>
<evidence type="ECO:0000256" key="2">
    <source>
        <dbReference type="ARBA" id="ARBA00022670"/>
    </source>
</evidence>
<evidence type="ECO:0000313" key="14">
    <source>
        <dbReference type="Proteomes" id="UP000660611"/>
    </source>
</evidence>
<feature type="domain" description="Glycosyl transferase family 51" evidence="12">
    <location>
        <begin position="112"/>
        <end position="283"/>
    </location>
</feature>
<dbReference type="Gene3D" id="3.40.710.10">
    <property type="entry name" value="DD-peptidase/beta-lactamase superfamily"/>
    <property type="match status" value="1"/>
</dbReference>
<evidence type="ECO:0000259" key="11">
    <source>
        <dbReference type="Pfam" id="PF00905"/>
    </source>
</evidence>
<dbReference type="PANTHER" id="PTHR32282:SF34">
    <property type="entry name" value="PENICILLIN-BINDING PROTEIN 1A"/>
    <property type="match status" value="1"/>
</dbReference>
<name>A0A919PT15_9ACTN</name>
<dbReference type="Proteomes" id="UP000660611">
    <property type="component" value="Unassembled WGS sequence"/>
</dbReference>
<gene>
    <name evidence="13" type="primary">ponA1_1</name>
    <name evidence="13" type="ORF">Dsi01nite_059560</name>
</gene>
<dbReference type="Pfam" id="PF00905">
    <property type="entry name" value="Transpeptidase"/>
    <property type="match status" value="1"/>
</dbReference>
<dbReference type="InterPro" id="IPR012338">
    <property type="entry name" value="Beta-lactam/transpept-like"/>
</dbReference>
<evidence type="ECO:0000259" key="12">
    <source>
        <dbReference type="Pfam" id="PF00912"/>
    </source>
</evidence>
<dbReference type="GO" id="GO:0008658">
    <property type="term" value="F:penicillin binding"/>
    <property type="evidence" value="ECO:0007669"/>
    <property type="project" value="InterPro"/>
</dbReference>
<dbReference type="InterPro" id="IPR001460">
    <property type="entry name" value="PCN-bd_Tpept"/>
</dbReference>
<evidence type="ECO:0000256" key="10">
    <source>
        <dbReference type="SAM" id="Phobius"/>
    </source>
</evidence>
<reference evidence="13" key="1">
    <citation type="submission" date="2021-01" db="EMBL/GenBank/DDBJ databases">
        <title>Whole genome shotgun sequence of Dactylosporangium siamense NBRC 106093.</title>
        <authorList>
            <person name="Komaki H."/>
            <person name="Tamura T."/>
        </authorList>
    </citation>
    <scope>NUCLEOTIDE SEQUENCE</scope>
    <source>
        <strain evidence="13">NBRC 106093</strain>
    </source>
</reference>
<keyword evidence="5" id="KW-0378">Hydrolase</keyword>
<evidence type="ECO:0000313" key="13">
    <source>
        <dbReference type="EMBL" id="GIG47915.1"/>
    </source>
</evidence>
<accession>A0A919PT15</accession>
<keyword evidence="6" id="KW-0511">Multifunctional enzyme</keyword>
<dbReference type="RefSeq" id="WP_203849633.1">
    <property type="nucleotide sequence ID" value="NZ_BAAAVW010000021.1"/>
</dbReference>
<keyword evidence="4" id="KW-0808">Transferase</keyword>
<comment type="caution">
    <text evidence="13">The sequence shown here is derived from an EMBL/GenBank/DDBJ whole genome shotgun (WGS) entry which is preliminary data.</text>
</comment>
<feature type="region of interest" description="Disordered" evidence="9">
    <location>
        <begin position="1"/>
        <end position="34"/>
    </location>
</feature>
<organism evidence="13 14">
    <name type="scientific">Dactylosporangium siamense</name>
    <dbReference type="NCBI Taxonomy" id="685454"/>
    <lineage>
        <taxon>Bacteria</taxon>
        <taxon>Bacillati</taxon>
        <taxon>Actinomycetota</taxon>
        <taxon>Actinomycetes</taxon>
        <taxon>Micromonosporales</taxon>
        <taxon>Micromonosporaceae</taxon>
        <taxon>Dactylosporangium</taxon>
    </lineage>
</organism>
<evidence type="ECO:0000256" key="1">
    <source>
        <dbReference type="ARBA" id="ARBA00022645"/>
    </source>
</evidence>
<dbReference type="GO" id="GO:0008955">
    <property type="term" value="F:peptidoglycan glycosyltransferase activity"/>
    <property type="evidence" value="ECO:0007669"/>
    <property type="project" value="UniProtKB-EC"/>
</dbReference>
<dbReference type="GO" id="GO:0009002">
    <property type="term" value="F:serine-type D-Ala-D-Ala carboxypeptidase activity"/>
    <property type="evidence" value="ECO:0007669"/>
    <property type="project" value="UniProtKB-EC"/>
</dbReference>
<evidence type="ECO:0000256" key="8">
    <source>
        <dbReference type="ARBA" id="ARBA00049902"/>
    </source>
</evidence>
<feature type="domain" description="Penicillin-binding protein transpeptidase" evidence="11">
    <location>
        <begin position="522"/>
        <end position="727"/>
    </location>
</feature>
<keyword evidence="1" id="KW-0121">Carboxypeptidase</keyword>
<comment type="catalytic activity">
    <reaction evidence="7">
        <text>Preferential cleavage: (Ac)2-L-Lys-D-Ala-|-D-Ala. Also transpeptidation of peptidyl-alanyl moieties that are N-acyl substituents of D-alanine.</text>
        <dbReference type="EC" id="3.4.16.4"/>
    </reaction>
</comment>
<comment type="catalytic activity">
    <reaction evidence="8">
        <text>[GlcNAc-(1-&gt;4)-Mur2Ac(oyl-L-Ala-gamma-D-Glu-L-Lys-D-Ala-D-Ala)](n)-di-trans,octa-cis-undecaprenyl diphosphate + beta-D-GlcNAc-(1-&gt;4)-Mur2Ac(oyl-L-Ala-gamma-D-Glu-L-Lys-D-Ala-D-Ala)-di-trans,octa-cis-undecaprenyl diphosphate = [GlcNAc-(1-&gt;4)-Mur2Ac(oyl-L-Ala-gamma-D-Glu-L-Lys-D-Ala-D-Ala)](n+1)-di-trans,octa-cis-undecaprenyl diphosphate + di-trans,octa-cis-undecaprenyl diphosphate + H(+)</text>
        <dbReference type="Rhea" id="RHEA:23708"/>
        <dbReference type="Rhea" id="RHEA-COMP:9602"/>
        <dbReference type="Rhea" id="RHEA-COMP:9603"/>
        <dbReference type="ChEBI" id="CHEBI:15378"/>
        <dbReference type="ChEBI" id="CHEBI:58405"/>
        <dbReference type="ChEBI" id="CHEBI:60033"/>
        <dbReference type="ChEBI" id="CHEBI:78435"/>
        <dbReference type="EC" id="2.4.99.28"/>
    </reaction>
</comment>
<dbReference type="Gene3D" id="1.10.3810.10">
    <property type="entry name" value="Biosynthetic peptidoglycan transglycosylase-like"/>
    <property type="match status" value="1"/>
</dbReference>
<keyword evidence="10" id="KW-0472">Membrane</keyword>
<evidence type="ECO:0000256" key="7">
    <source>
        <dbReference type="ARBA" id="ARBA00034000"/>
    </source>
</evidence>
<dbReference type="Pfam" id="PF00912">
    <property type="entry name" value="Transgly"/>
    <property type="match status" value="1"/>
</dbReference>